<organism evidence="2 3">
    <name type="scientific">Polaribacter reichenbachii</name>
    <dbReference type="NCBI Taxonomy" id="996801"/>
    <lineage>
        <taxon>Bacteria</taxon>
        <taxon>Pseudomonadati</taxon>
        <taxon>Bacteroidota</taxon>
        <taxon>Flavobacteriia</taxon>
        <taxon>Flavobacteriales</taxon>
        <taxon>Flavobacteriaceae</taxon>
    </lineage>
</organism>
<dbReference type="Proteomes" id="UP000092612">
    <property type="component" value="Unassembled WGS sequence"/>
</dbReference>
<proteinExistence type="predicted"/>
<evidence type="ECO:0000313" key="3">
    <source>
        <dbReference type="Proteomes" id="UP000092612"/>
    </source>
</evidence>
<accession>A0A1B8TPL0</accession>
<dbReference type="RefSeq" id="WP_068364612.1">
    <property type="nucleotide sequence ID" value="NZ_CP019337.1"/>
</dbReference>
<dbReference type="PROSITE" id="PS51257">
    <property type="entry name" value="PROKAR_LIPOPROTEIN"/>
    <property type="match status" value="1"/>
</dbReference>
<reference evidence="3" key="1">
    <citation type="submission" date="2016-02" db="EMBL/GenBank/DDBJ databases">
        <title>Paenibacillus sp. LPB0068, isolated from Crassostrea gigas.</title>
        <authorList>
            <person name="Shin S.-K."/>
            <person name="Yi H."/>
        </authorList>
    </citation>
    <scope>NUCLEOTIDE SEQUENCE [LARGE SCALE GENOMIC DNA]</scope>
    <source>
        <strain evidence="3">KCTC 23969</strain>
    </source>
</reference>
<sequence>MKKHLIVLLFIATIVGCKSTSVVNTKVDNKTERILKGNWTITSVNYPGSDYIKVESFYLADSKCFVNSNWNFISNNNKGDMKLNNSSSACIDYSSPITWYLNKEGQFVLKFTNDYKAKEVSNGFVLTINNVTETSFDLVDKINVAGSIKSITYTFQKN</sequence>
<gene>
    <name evidence="2" type="ORF">LPB301_16150</name>
</gene>
<feature type="domain" description="Lipocalin-like" evidence="1">
    <location>
        <begin position="35"/>
        <end position="127"/>
    </location>
</feature>
<protein>
    <recommendedName>
        <fullName evidence="1">Lipocalin-like domain-containing protein</fullName>
    </recommendedName>
</protein>
<dbReference type="Pfam" id="PF13648">
    <property type="entry name" value="Lipocalin_4"/>
    <property type="match status" value="1"/>
</dbReference>
<keyword evidence="3" id="KW-1185">Reference proteome</keyword>
<dbReference type="InterPro" id="IPR024311">
    <property type="entry name" value="Lipocalin-like"/>
</dbReference>
<dbReference type="AlphaFoldDB" id="A0A1B8TPL0"/>
<comment type="caution">
    <text evidence="2">The sequence shown here is derived from an EMBL/GenBank/DDBJ whole genome shotgun (WGS) entry which is preliminary data.</text>
</comment>
<dbReference type="EMBL" id="LSFL01000042">
    <property type="protein sequence ID" value="OBY61591.1"/>
    <property type="molecule type" value="Genomic_DNA"/>
</dbReference>
<evidence type="ECO:0000313" key="2">
    <source>
        <dbReference type="EMBL" id="OBY61591.1"/>
    </source>
</evidence>
<evidence type="ECO:0000259" key="1">
    <source>
        <dbReference type="Pfam" id="PF13648"/>
    </source>
</evidence>
<dbReference type="KEGG" id="prn:BW723_11625"/>
<dbReference type="STRING" id="996801.BW723_11625"/>
<name>A0A1B8TPL0_9FLAO</name>